<dbReference type="Proteomes" id="UP001549320">
    <property type="component" value="Unassembled WGS sequence"/>
</dbReference>
<comment type="caution">
    <text evidence="5">The sequence shown here is derived from an EMBL/GenBank/DDBJ whole genome shotgun (WGS) entry which is preliminary data.</text>
</comment>
<evidence type="ECO:0000313" key="6">
    <source>
        <dbReference type="Proteomes" id="UP001549320"/>
    </source>
</evidence>
<dbReference type="SMART" id="SM00342">
    <property type="entry name" value="HTH_ARAC"/>
    <property type="match status" value="1"/>
</dbReference>
<evidence type="ECO:0000259" key="4">
    <source>
        <dbReference type="PROSITE" id="PS01124"/>
    </source>
</evidence>
<dbReference type="InterPro" id="IPR009057">
    <property type="entry name" value="Homeodomain-like_sf"/>
</dbReference>
<dbReference type="InterPro" id="IPR018060">
    <property type="entry name" value="HTH_AraC"/>
</dbReference>
<evidence type="ECO:0000256" key="1">
    <source>
        <dbReference type="ARBA" id="ARBA00023015"/>
    </source>
</evidence>
<keyword evidence="3" id="KW-0804">Transcription</keyword>
<dbReference type="InterPro" id="IPR020449">
    <property type="entry name" value="Tscrpt_reg_AraC-type_HTH"/>
</dbReference>
<dbReference type="PRINTS" id="PR00032">
    <property type="entry name" value="HTHARAC"/>
</dbReference>
<evidence type="ECO:0000256" key="3">
    <source>
        <dbReference type="ARBA" id="ARBA00023163"/>
    </source>
</evidence>
<dbReference type="Pfam" id="PF12833">
    <property type="entry name" value="HTH_18"/>
    <property type="match status" value="1"/>
</dbReference>
<dbReference type="EMBL" id="JBEPSH010000007">
    <property type="protein sequence ID" value="MET4578586.1"/>
    <property type="molecule type" value="Genomic_DNA"/>
</dbReference>
<dbReference type="Gene3D" id="1.10.10.60">
    <property type="entry name" value="Homeodomain-like"/>
    <property type="match status" value="1"/>
</dbReference>
<reference evidence="5 6" key="1">
    <citation type="submission" date="2024-06" db="EMBL/GenBank/DDBJ databases">
        <title>Sorghum-associated microbial communities from plants grown in Nebraska, USA.</title>
        <authorList>
            <person name="Schachtman D."/>
        </authorList>
    </citation>
    <scope>NUCLEOTIDE SEQUENCE [LARGE SCALE GENOMIC DNA]</scope>
    <source>
        <strain evidence="5 6">2709</strain>
    </source>
</reference>
<evidence type="ECO:0000256" key="2">
    <source>
        <dbReference type="ARBA" id="ARBA00023125"/>
    </source>
</evidence>
<evidence type="ECO:0000313" key="5">
    <source>
        <dbReference type="EMBL" id="MET4578586.1"/>
    </source>
</evidence>
<protein>
    <submittedName>
        <fullName evidence="5">AraC-like DNA-binding protein</fullName>
    </submittedName>
</protein>
<dbReference type="SUPFAM" id="SSF46689">
    <property type="entry name" value="Homeodomain-like"/>
    <property type="match status" value="1"/>
</dbReference>
<proteinExistence type="predicted"/>
<keyword evidence="6" id="KW-1185">Reference proteome</keyword>
<dbReference type="PANTHER" id="PTHR46796">
    <property type="entry name" value="HTH-TYPE TRANSCRIPTIONAL ACTIVATOR RHAS-RELATED"/>
    <property type="match status" value="1"/>
</dbReference>
<dbReference type="InterPro" id="IPR050204">
    <property type="entry name" value="AraC_XylS_family_regulators"/>
</dbReference>
<dbReference type="PROSITE" id="PS01124">
    <property type="entry name" value="HTH_ARAC_FAMILY_2"/>
    <property type="match status" value="1"/>
</dbReference>
<keyword evidence="1" id="KW-0805">Transcription regulation</keyword>
<name>A0ABV2QC21_9BURK</name>
<dbReference type="RefSeq" id="WP_354445954.1">
    <property type="nucleotide sequence ID" value="NZ_JBEPSH010000007.1"/>
</dbReference>
<gene>
    <name evidence="5" type="ORF">ABIE13_003702</name>
</gene>
<sequence length="345" mass="38115">MSTVNRSLPSTVFRTSQVAAEDRFEAWRESISVIFDVSPSTRSTLNDFQASVHATHLGQLLVGEIHFSAQQFARSKARAARDGLNHYIVQWYREGGFVGQHDSDGDMQVRAGEIVFFDMTRPLRTVAAPSRVMSLIVPRALCDEAFGASAETLHGTVLHSGDVLHGLLADHLDSLHRRLPSISVEKGGDVVHATTRMLAACFRHVQLARTQARQEIGAVTRERIEQHIGTNLGAPLTPESLCRTFGISRSLLYRLFEPLGGVAHYVQQRRLLRAFHSLANPANQRLRVAEIGTRLGFSSEAHFSRAFRATFGLSPRDVRASGMSARAFDAADASSIEYADWLRGL</sequence>
<dbReference type="PANTHER" id="PTHR46796:SF6">
    <property type="entry name" value="ARAC SUBFAMILY"/>
    <property type="match status" value="1"/>
</dbReference>
<feature type="domain" description="HTH araC/xylS-type" evidence="4">
    <location>
        <begin position="222"/>
        <end position="321"/>
    </location>
</feature>
<organism evidence="5 6">
    <name type="scientific">Ottowia thiooxydans</name>
    <dbReference type="NCBI Taxonomy" id="219182"/>
    <lineage>
        <taxon>Bacteria</taxon>
        <taxon>Pseudomonadati</taxon>
        <taxon>Pseudomonadota</taxon>
        <taxon>Betaproteobacteria</taxon>
        <taxon>Burkholderiales</taxon>
        <taxon>Comamonadaceae</taxon>
        <taxon>Ottowia</taxon>
    </lineage>
</organism>
<accession>A0ABV2QC21</accession>
<keyword evidence="2" id="KW-0238">DNA-binding</keyword>